<evidence type="ECO:0000313" key="2">
    <source>
        <dbReference type="Proteomes" id="UP000660021"/>
    </source>
</evidence>
<protein>
    <submittedName>
        <fullName evidence="1">Uncharacterized protein</fullName>
    </submittedName>
</protein>
<dbReference type="Proteomes" id="UP000660021">
    <property type="component" value="Unassembled WGS sequence"/>
</dbReference>
<name>A0ABR7HQZ6_9FIRM</name>
<sequence>MKGAMWSTRRGWVLLAVGLLLAGTLLFGLVRWEQDRGKAIFFDSSYEQVIPLTWETGELTGREIISAFYDHETRTYEVRLRLPGRDGNVYWPFGAEEHPILTVDDRQVEDYLTVPHTTIWGKDVYLLFSDVELAPEAVITLGETRCALRPAQEE</sequence>
<organism evidence="1 2">
    <name type="scientific">Pseudoflavonifractor hominis</name>
    <dbReference type="NCBI Taxonomy" id="2763059"/>
    <lineage>
        <taxon>Bacteria</taxon>
        <taxon>Bacillati</taxon>
        <taxon>Bacillota</taxon>
        <taxon>Clostridia</taxon>
        <taxon>Eubacteriales</taxon>
        <taxon>Oscillospiraceae</taxon>
        <taxon>Pseudoflavonifractor</taxon>
    </lineage>
</organism>
<evidence type="ECO:0000313" key="1">
    <source>
        <dbReference type="EMBL" id="MBC5729954.1"/>
    </source>
</evidence>
<accession>A0ABR7HQZ6</accession>
<comment type="caution">
    <text evidence="1">The sequence shown here is derived from an EMBL/GenBank/DDBJ whole genome shotgun (WGS) entry which is preliminary data.</text>
</comment>
<dbReference type="EMBL" id="JACOPR010000002">
    <property type="protein sequence ID" value="MBC5729954.1"/>
    <property type="molecule type" value="Genomic_DNA"/>
</dbReference>
<reference evidence="1 2" key="1">
    <citation type="submission" date="2020-08" db="EMBL/GenBank/DDBJ databases">
        <title>Genome public.</title>
        <authorList>
            <person name="Liu C."/>
            <person name="Sun Q."/>
        </authorList>
    </citation>
    <scope>NUCLEOTIDE SEQUENCE [LARGE SCALE GENOMIC DNA]</scope>
    <source>
        <strain evidence="1 2">New-38</strain>
    </source>
</reference>
<proteinExistence type="predicted"/>
<gene>
    <name evidence="1" type="ORF">H8S34_03800</name>
</gene>
<keyword evidence="2" id="KW-1185">Reference proteome</keyword>
<dbReference type="RefSeq" id="WP_186963087.1">
    <property type="nucleotide sequence ID" value="NZ_JACOPR010000002.1"/>
</dbReference>